<evidence type="ECO:0000256" key="2">
    <source>
        <dbReference type="ARBA" id="ARBA00023015"/>
    </source>
</evidence>
<reference evidence="6 7" key="1">
    <citation type="submission" date="2009-08" db="EMBL/GenBank/DDBJ databases">
        <authorList>
            <person name="Weinstock G."/>
            <person name="Sodergren E."/>
            <person name="Clifton S."/>
            <person name="Fulton L."/>
            <person name="Fulton B."/>
            <person name="Courtney L."/>
            <person name="Fronick C."/>
            <person name="Harrison M."/>
            <person name="Strong C."/>
            <person name="Farmer C."/>
            <person name="Delahaunty K."/>
            <person name="Markovic C."/>
            <person name="Hall O."/>
            <person name="Minx P."/>
            <person name="Tomlinson C."/>
            <person name="Mitreva M."/>
            <person name="Nelson J."/>
            <person name="Hou S."/>
            <person name="Wollam A."/>
            <person name="Pepin K.H."/>
            <person name="Johnson M."/>
            <person name="Bhonagiri V."/>
            <person name="Nash W.E."/>
            <person name="Warren W."/>
            <person name="Chinwalla A."/>
            <person name="Mardis E.R."/>
            <person name="Wilson R.K."/>
        </authorList>
    </citation>
    <scope>NUCLEOTIDE SEQUENCE [LARGE SCALE GENOMIC DNA]</scope>
    <source>
        <strain evidence="6 7">L1-82</strain>
    </source>
</reference>
<evidence type="ECO:0000256" key="4">
    <source>
        <dbReference type="ARBA" id="ARBA00023163"/>
    </source>
</evidence>
<organism evidence="6 7">
    <name type="scientific">Roseburia intestinalis L1-82</name>
    <dbReference type="NCBI Taxonomy" id="536231"/>
    <lineage>
        <taxon>Bacteria</taxon>
        <taxon>Bacillati</taxon>
        <taxon>Bacillota</taxon>
        <taxon>Clostridia</taxon>
        <taxon>Lachnospirales</taxon>
        <taxon>Lachnospiraceae</taxon>
        <taxon>Roseburia</taxon>
    </lineage>
</organism>
<dbReference type="FunFam" id="1.10.10.10:FF:000001">
    <property type="entry name" value="LysR family transcriptional regulator"/>
    <property type="match status" value="1"/>
</dbReference>
<dbReference type="GO" id="GO:0003700">
    <property type="term" value="F:DNA-binding transcription factor activity"/>
    <property type="evidence" value="ECO:0007669"/>
    <property type="project" value="InterPro"/>
</dbReference>
<comment type="caution">
    <text evidence="6">The sequence shown here is derived from an EMBL/GenBank/DDBJ whole genome shotgun (WGS) entry which is preliminary data.</text>
</comment>
<dbReference type="GO" id="GO:0005829">
    <property type="term" value="C:cytosol"/>
    <property type="evidence" value="ECO:0007669"/>
    <property type="project" value="TreeGrafter"/>
</dbReference>
<dbReference type="CDD" id="cd05466">
    <property type="entry name" value="PBP2_LTTR_substrate"/>
    <property type="match status" value="1"/>
</dbReference>
<dbReference type="HOGENOM" id="CLU_039613_6_2_9"/>
<evidence type="ECO:0000256" key="1">
    <source>
        <dbReference type="ARBA" id="ARBA00009437"/>
    </source>
</evidence>
<dbReference type="SUPFAM" id="SSF46785">
    <property type="entry name" value="Winged helix' DNA-binding domain"/>
    <property type="match status" value="1"/>
</dbReference>
<name>C7G950_9FIRM</name>
<dbReference type="GO" id="GO:0003677">
    <property type="term" value="F:DNA binding"/>
    <property type="evidence" value="ECO:0007669"/>
    <property type="project" value="UniProtKB-KW"/>
</dbReference>
<dbReference type="EMBL" id="ABYJ02000066">
    <property type="protein sequence ID" value="EEV01657.1"/>
    <property type="molecule type" value="Genomic_DNA"/>
</dbReference>
<dbReference type="SUPFAM" id="SSF53850">
    <property type="entry name" value="Periplasmic binding protein-like II"/>
    <property type="match status" value="1"/>
</dbReference>
<keyword evidence="3" id="KW-0238">DNA-binding</keyword>
<evidence type="ECO:0000313" key="7">
    <source>
        <dbReference type="Proteomes" id="UP000004828"/>
    </source>
</evidence>
<gene>
    <name evidence="6" type="ORF">ROSINTL182_06427</name>
</gene>
<keyword evidence="2" id="KW-0805">Transcription regulation</keyword>
<dbReference type="Gene3D" id="3.40.190.290">
    <property type="match status" value="1"/>
</dbReference>
<dbReference type="Proteomes" id="UP000004828">
    <property type="component" value="Unassembled WGS sequence"/>
</dbReference>
<dbReference type="Pfam" id="PF00126">
    <property type="entry name" value="HTH_1"/>
    <property type="match status" value="1"/>
</dbReference>
<dbReference type="PROSITE" id="PS50931">
    <property type="entry name" value="HTH_LYSR"/>
    <property type="match status" value="1"/>
</dbReference>
<sequence>MTEDSMTLTQLEYFCMVCRYHSITRAADALYVSQPTISTSIRDLEKEFHLKLFNHGKNRISLTKDGAAFYQKAEFILKQTQELYTDFSNIEKKRHPLRIGIPPMISTVFFPRVTDQFQEQYNIPIQLLEYGSLRARTLVDNEQLDIAMANMDFYNLDKYNSYVMMEDRYVYCVSKTHRYAGEKEITMDMLKDEPIILFNTDSVQTQTVITRLRSAGITPNVHMYCSQLVTVLNFVRGGKCGAFLYSSLATNPRDFVVIPVSPEITSKFGIIWKKGVFVPDQLTKFVKFIQEYDVTPYLPKL</sequence>
<dbReference type="PANTHER" id="PTHR30419">
    <property type="entry name" value="HTH-TYPE TRANSCRIPTIONAL REGULATOR YBHD"/>
    <property type="match status" value="1"/>
</dbReference>
<accession>C7G950</accession>
<evidence type="ECO:0000259" key="5">
    <source>
        <dbReference type="PROSITE" id="PS50931"/>
    </source>
</evidence>
<dbReference type="Pfam" id="PF03466">
    <property type="entry name" value="LysR_substrate"/>
    <property type="match status" value="1"/>
</dbReference>
<protein>
    <submittedName>
        <fullName evidence="6">LysR substrate binding domain protein</fullName>
    </submittedName>
</protein>
<dbReference type="InterPro" id="IPR000847">
    <property type="entry name" value="LysR_HTH_N"/>
</dbReference>
<dbReference type="InterPro" id="IPR036390">
    <property type="entry name" value="WH_DNA-bd_sf"/>
</dbReference>
<dbReference type="InterPro" id="IPR036388">
    <property type="entry name" value="WH-like_DNA-bd_sf"/>
</dbReference>
<keyword evidence="4" id="KW-0804">Transcription</keyword>
<dbReference type="InterPro" id="IPR005119">
    <property type="entry name" value="LysR_subst-bd"/>
</dbReference>
<feature type="domain" description="HTH lysR-type" evidence="5">
    <location>
        <begin position="6"/>
        <end position="63"/>
    </location>
</feature>
<dbReference type="PANTHER" id="PTHR30419:SF8">
    <property type="entry name" value="NITROGEN ASSIMILATION TRANSCRIPTIONAL ACTIVATOR-RELATED"/>
    <property type="match status" value="1"/>
</dbReference>
<evidence type="ECO:0000313" key="6">
    <source>
        <dbReference type="EMBL" id="EEV01657.1"/>
    </source>
</evidence>
<dbReference type="AlphaFoldDB" id="C7G950"/>
<dbReference type="InterPro" id="IPR050950">
    <property type="entry name" value="HTH-type_LysR_regulators"/>
</dbReference>
<proteinExistence type="inferred from homology"/>
<dbReference type="Gene3D" id="1.10.10.10">
    <property type="entry name" value="Winged helix-like DNA-binding domain superfamily/Winged helix DNA-binding domain"/>
    <property type="match status" value="1"/>
</dbReference>
<comment type="similarity">
    <text evidence="1">Belongs to the LysR transcriptional regulatory family.</text>
</comment>
<dbReference type="PRINTS" id="PR00039">
    <property type="entry name" value="HTHLYSR"/>
</dbReference>
<evidence type="ECO:0000256" key="3">
    <source>
        <dbReference type="ARBA" id="ARBA00023125"/>
    </source>
</evidence>